<evidence type="ECO:0000313" key="2">
    <source>
        <dbReference type="Proteomes" id="UP000669179"/>
    </source>
</evidence>
<dbReference type="Proteomes" id="UP000669179">
    <property type="component" value="Unassembled WGS sequence"/>
</dbReference>
<accession>A0A939T5Y4</accession>
<organism evidence="1 2">
    <name type="scientific">Actinomadura barringtoniae</name>
    <dbReference type="NCBI Taxonomy" id="1427535"/>
    <lineage>
        <taxon>Bacteria</taxon>
        <taxon>Bacillati</taxon>
        <taxon>Actinomycetota</taxon>
        <taxon>Actinomycetes</taxon>
        <taxon>Streptosporangiales</taxon>
        <taxon>Thermomonosporaceae</taxon>
        <taxon>Actinomadura</taxon>
    </lineage>
</organism>
<sequence>MGNIIQVNPERIEQHGKDIDSNITPELEKVGSETLGGDGVYNLEGGSFSVTCTAASVTYPGAIQFAFQDLRTHLEMLKHFGEGIATTAKNYTAAEQASVVSS</sequence>
<dbReference type="AlphaFoldDB" id="A0A939T5Y4"/>
<evidence type="ECO:0000313" key="1">
    <source>
        <dbReference type="EMBL" id="MBO2454296.1"/>
    </source>
</evidence>
<gene>
    <name evidence="1" type="ORF">J4573_44925</name>
</gene>
<dbReference type="EMBL" id="JAGEOJ010000025">
    <property type="protein sequence ID" value="MBO2454296.1"/>
    <property type="molecule type" value="Genomic_DNA"/>
</dbReference>
<reference evidence="1" key="1">
    <citation type="submission" date="2021-03" db="EMBL/GenBank/DDBJ databases">
        <authorList>
            <person name="Kanchanasin P."/>
            <person name="Saeng-In P."/>
            <person name="Phongsopitanun W."/>
            <person name="Yuki M."/>
            <person name="Kudo T."/>
            <person name="Ohkuma M."/>
            <person name="Tanasupawat S."/>
        </authorList>
    </citation>
    <scope>NUCLEOTIDE SEQUENCE</scope>
    <source>
        <strain evidence="1">GKU 128</strain>
    </source>
</reference>
<dbReference type="RefSeq" id="WP_208262491.1">
    <property type="nucleotide sequence ID" value="NZ_JAGEOJ010000025.1"/>
</dbReference>
<protein>
    <submittedName>
        <fullName evidence="1">Uncharacterized protein</fullName>
    </submittedName>
</protein>
<proteinExistence type="predicted"/>
<comment type="caution">
    <text evidence="1">The sequence shown here is derived from an EMBL/GenBank/DDBJ whole genome shotgun (WGS) entry which is preliminary data.</text>
</comment>
<keyword evidence="2" id="KW-1185">Reference proteome</keyword>
<name>A0A939T5Y4_9ACTN</name>